<protein>
    <submittedName>
        <fullName evidence="2">Uncharacterized protein</fullName>
    </submittedName>
</protein>
<dbReference type="EMBL" id="CP115174">
    <property type="protein sequence ID" value="WBO23973.1"/>
    <property type="molecule type" value="Genomic_DNA"/>
</dbReference>
<dbReference type="RefSeq" id="WP_270078602.1">
    <property type="nucleotide sequence ID" value="NZ_CP115174.1"/>
</dbReference>
<sequence>MLYIGAGCAVLVLAFIALHHHDTWGFFSYAGLAMLLTFAPALFDAPHLDVPEPSPLDPWRPFFPSLGDPLPLPVATSHDGAVEAGTVETLSERSL</sequence>
<evidence type="ECO:0000256" key="1">
    <source>
        <dbReference type="SAM" id="Phobius"/>
    </source>
</evidence>
<gene>
    <name evidence="2" type="ORF">PBT88_07640</name>
</gene>
<feature type="transmembrane region" description="Helical" evidence="1">
    <location>
        <begin position="24"/>
        <end position="43"/>
    </location>
</feature>
<keyword evidence="1" id="KW-0812">Transmembrane</keyword>
<proteinExistence type="predicted"/>
<name>A0ABY7NRG0_9SPHN</name>
<reference evidence="2 3" key="1">
    <citation type="submission" date="2022-12" db="EMBL/GenBank/DDBJ databases">
        <title>Sphingomonas abieness sp. nov., an endophytic bacterium isolated from Abies koreana.</title>
        <authorList>
            <person name="Jiang L."/>
            <person name="Lee J."/>
        </authorList>
    </citation>
    <scope>NUCLEOTIDE SEQUENCE [LARGE SCALE GENOMIC DNA]</scope>
    <source>
        <strain evidence="3">PAMB 00755</strain>
    </source>
</reference>
<accession>A0ABY7NRG0</accession>
<organism evidence="2 3">
    <name type="scientific">Sphingomonas abietis</name>
    <dbReference type="NCBI Taxonomy" id="3012344"/>
    <lineage>
        <taxon>Bacteria</taxon>
        <taxon>Pseudomonadati</taxon>
        <taxon>Pseudomonadota</taxon>
        <taxon>Alphaproteobacteria</taxon>
        <taxon>Sphingomonadales</taxon>
        <taxon>Sphingomonadaceae</taxon>
        <taxon>Sphingomonas</taxon>
    </lineage>
</organism>
<keyword evidence="3" id="KW-1185">Reference proteome</keyword>
<keyword evidence="1" id="KW-0472">Membrane</keyword>
<keyword evidence="1" id="KW-1133">Transmembrane helix</keyword>
<evidence type="ECO:0000313" key="3">
    <source>
        <dbReference type="Proteomes" id="UP001210865"/>
    </source>
</evidence>
<dbReference type="Proteomes" id="UP001210865">
    <property type="component" value="Chromosome"/>
</dbReference>
<evidence type="ECO:0000313" key="2">
    <source>
        <dbReference type="EMBL" id="WBO23973.1"/>
    </source>
</evidence>